<name>A0A927RGE6_9BACL</name>
<keyword evidence="2" id="KW-0812">Transmembrane</keyword>
<gene>
    <name evidence="4" type="ORF">H4683_003567</name>
</gene>
<dbReference type="AlphaFoldDB" id="A0A927RGE6"/>
<evidence type="ECO:0000256" key="1">
    <source>
        <dbReference type="ARBA" id="ARBA00023002"/>
    </source>
</evidence>
<dbReference type="GO" id="GO:0030267">
    <property type="term" value="F:glyoxylate reductase (NADPH) activity"/>
    <property type="evidence" value="ECO:0007669"/>
    <property type="project" value="TreeGrafter"/>
</dbReference>
<dbReference type="PANTHER" id="PTHR10996:SF277">
    <property type="entry name" value="GLYOXYLATE REDUCTASE_HYDROXYPYRUVATE REDUCTASE"/>
    <property type="match status" value="1"/>
</dbReference>
<dbReference type="Gene3D" id="3.40.50.720">
    <property type="entry name" value="NAD(P)-binding Rossmann-like Domain"/>
    <property type="match status" value="2"/>
</dbReference>
<keyword evidence="2" id="KW-0472">Membrane</keyword>
<keyword evidence="2" id="KW-1133">Transmembrane helix</keyword>
<dbReference type="RefSeq" id="WP_239027737.1">
    <property type="nucleotide sequence ID" value="NZ_JADBEL010000026.1"/>
</dbReference>
<dbReference type="Pfam" id="PF02826">
    <property type="entry name" value="2-Hacid_dh_C"/>
    <property type="match status" value="1"/>
</dbReference>
<dbReference type="Proteomes" id="UP000658225">
    <property type="component" value="Unassembled WGS sequence"/>
</dbReference>
<dbReference type="InterPro" id="IPR036291">
    <property type="entry name" value="NAD(P)-bd_dom_sf"/>
</dbReference>
<organism evidence="4 5">
    <name type="scientific">Sporosarcina limicola</name>
    <dbReference type="NCBI Taxonomy" id="34101"/>
    <lineage>
        <taxon>Bacteria</taxon>
        <taxon>Bacillati</taxon>
        <taxon>Bacillota</taxon>
        <taxon>Bacilli</taxon>
        <taxon>Bacillales</taxon>
        <taxon>Caryophanaceae</taxon>
        <taxon>Sporosarcina</taxon>
    </lineage>
</organism>
<dbReference type="GO" id="GO:0051287">
    <property type="term" value="F:NAD binding"/>
    <property type="evidence" value="ECO:0007669"/>
    <property type="project" value="InterPro"/>
</dbReference>
<dbReference type="InterPro" id="IPR006140">
    <property type="entry name" value="D-isomer_DH_NAD-bd"/>
</dbReference>
<dbReference type="GO" id="GO:0005829">
    <property type="term" value="C:cytosol"/>
    <property type="evidence" value="ECO:0007669"/>
    <property type="project" value="TreeGrafter"/>
</dbReference>
<comment type="caution">
    <text evidence="4">The sequence shown here is derived from an EMBL/GenBank/DDBJ whole genome shotgun (WGS) entry which is preliminary data.</text>
</comment>
<proteinExistence type="predicted"/>
<keyword evidence="1" id="KW-0560">Oxidoreductase</keyword>
<dbReference type="GO" id="GO:0008465">
    <property type="term" value="F:hydroxypyruvate reductase (NADH) activity"/>
    <property type="evidence" value="ECO:0007669"/>
    <property type="project" value="TreeGrafter"/>
</dbReference>
<keyword evidence="5" id="KW-1185">Reference proteome</keyword>
<dbReference type="InterPro" id="IPR050223">
    <property type="entry name" value="D-isomer_2-hydroxyacid_DH"/>
</dbReference>
<reference evidence="4" key="1">
    <citation type="submission" date="2020-10" db="EMBL/GenBank/DDBJ databases">
        <title>Genomic Encyclopedia of Type Strains, Phase IV (KMG-IV): sequencing the most valuable type-strain genomes for metagenomic binning, comparative biology and taxonomic classification.</title>
        <authorList>
            <person name="Goeker M."/>
        </authorList>
    </citation>
    <scope>NUCLEOTIDE SEQUENCE</scope>
    <source>
        <strain evidence="4">DSM 13886</strain>
    </source>
</reference>
<dbReference type="PANTHER" id="PTHR10996">
    <property type="entry name" value="2-HYDROXYACID DEHYDROGENASE-RELATED"/>
    <property type="match status" value="1"/>
</dbReference>
<feature type="domain" description="D-isomer specific 2-hydroxyacid dehydrogenase NAD-binding" evidence="3">
    <location>
        <begin position="1"/>
        <end position="94"/>
    </location>
</feature>
<dbReference type="SUPFAM" id="SSF51735">
    <property type="entry name" value="NAD(P)-binding Rossmann-fold domains"/>
    <property type="match status" value="1"/>
</dbReference>
<evidence type="ECO:0000259" key="3">
    <source>
        <dbReference type="Pfam" id="PF02826"/>
    </source>
</evidence>
<evidence type="ECO:0000256" key="2">
    <source>
        <dbReference type="SAM" id="Phobius"/>
    </source>
</evidence>
<evidence type="ECO:0000313" key="4">
    <source>
        <dbReference type="EMBL" id="MBE1556442.1"/>
    </source>
</evidence>
<feature type="transmembrane region" description="Helical" evidence="2">
    <location>
        <begin position="6"/>
        <end position="25"/>
    </location>
</feature>
<evidence type="ECO:0000313" key="5">
    <source>
        <dbReference type="Proteomes" id="UP000658225"/>
    </source>
</evidence>
<protein>
    <submittedName>
        <fullName evidence="4">Phosphoglycerate dehydrogenase-like enzyme</fullName>
    </submittedName>
</protein>
<sequence>MDTLLKEAYFVVILVLYTAETVGMIGKRELKLMKNTATLINVIRGGIVDETTFYNALKSGTIWAVGLDVFETEPIPLDNLLLTFPNVTVLPHIGSVSKKMRLAMMNINAQAIMDVLEGWKLENKTVCKKSINVLRSNESRTDS</sequence>
<dbReference type="EMBL" id="JADBEL010000026">
    <property type="protein sequence ID" value="MBE1556442.1"/>
    <property type="molecule type" value="Genomic_DNA"/>
</dbReference>
<accession>A0A927RGE6</accession>